<feature type="domain" description="Histidine kinase" evidence="11">
    <location>
        <begin position="244"/>
        <end position="457"/>
    </location>
</feature>
<feature type="transmembrane region" description="Helical" evidence="10">
    <location>
        <begin position="20"/>
        <end position="43"/>
    </location>
</feature>
<dbReference type="InterPro" id="IPR050428">
    <property type="entry name" value="TCS_sensor_his_kinase"/>
</dbReference>
<dbReference type="PROSITE" id="PS50885">
    <property type="entry name" value="HAMP"/>
    <property type="match status" value="1"/>
</dbReference>
<dbReference type="CDD" id="cd06225">
    <property type="entry name" value="HAMP"/>
    <property type="match status" value="1"/>
</dbReference>
<dbReference type="HOGENOM" id="CLU_000445_89_6_6"/>
<evidence type="ECO:0000259" key="11">
    <source>
        <dbReference type="PROSITE" id="PS50109"/>
    </source>
</evidence>
<evidence type="ECO:0000313" key="13">
    <source>
        <dbReference type="EMBL" id="AGG87271.1"/>
    </source>
</evidence>
<dbReference type="Pfam" id="PF00672">
    <property type="entry name" value="HAMP"/>
    <property type="match status" value="1"/>
</dbReference>
<dbReference type="PANTHER" id="PTHR45436:SF8">
    <property type="entry name" value="HISTIDINE KINASE"/>
    <property type="match status" value="1"/>
</dbReference>
<evidence type="ECO:0000256" key="10">
    <source>
        <dbReference type="SAM" id="Phobius"/>
    </source>
</evidence>
<dbReference type="STRING" id="666685.R2APBS1_0087"/>
<dbReference type="InterPro" id="IPR003661">
    <property type="entry name" value="HisK_dim/P_dom"/>
</dbReference>
<keyword evidence="7 13" id="KW-0418">Kinase</keyword>
<dbReference type="PANTHER" id="PTHR45436">
    <property type="entry name" value="SENSOR HISTIDINE KINASE YKOH"/>
    <property type="match status" value="1"/>
</dbReference>
<evidence type="ECO:0000256" key="1">
    <source>
        <dbReference type="ARBA" id="ARBA00000085"/>
    </source>
</evidence>
<dbReference type="SMART" id="SM00387">
    <property type="entry name" value="HATPase_c"/>
    <property type="match status" value="1"/>
</dbReference>
<evidence type="ECO:0000256" key="5">
    <source>
        <dbReference type="ARBA" id="ARBA00022679"/>
    </source>
</evidence>
<keyword evidence="4" id="KW-0597">Phosphoprotein</keyword>
<dbReference type="Pfam" id="PF02518">
    <property type="entry name" value="HATPase_c"/>
    <property type="match status" value="1"/>
</dbReference>
<dbReference type="InterPro" id="IPR003660">
    <property type="entry name" value="HAMP_dom"/>
</dbReference>
<dbReference type="Gene3D" id="1.10.287.130">
    <property type="match status" value="1"/>
</dbReference>
<feature type="domain" description="HAMP" evidence="12">
    <location>
        <begin position="183"/>
        <end position="236"/>
    </location>
</feature>
<sequence precursor="true">MNIRTKEQISRLLHSAAFRLGVLQAASFAFAALVLFAITWVSVSGYVTAQLRQEISDESSEMTAVPGSIRVASINKAVAHAQKGTFFYGLFSPRGDRIAGSLAKMPPSLGWTRLHELRHIDSKHSVPGHLLINSSRLEDGNILAVAHGTLQADQLNELLLQSFIWAGLAAVVLALAGGVLTARSYLSKVETITQAASNIVKGDLGTRIVVTDRDDEFDRLARSLNRMLARLQSLMEGMRQVSNDIAHDLRTPLTHLRHKLEATTLQVTSVEGYRESCTTALADVDHVLATFAALLRIAQIENQKQQENFTDVDLSGLLGVLVGDFAPVFEDQGRSLHARIHPGAIVRGDAMLLTQMFANLVENALHHTPPHTPVFLSLLPMPGCARAIVRDTGPGIPKHERERVLQRFVRLDSSRSTPGSGLGLALVTAVAQLHEITVSLGDGEPGLAVQIDFQRPV</sequence>
<dbReference type="EMBL" id="CP003470">
    <property type="protein sequence ID" value="AGG87271.1"/>
    <property type="molecule type" value="Genomic_DNA"/>
</dbReference>
<dbReference type="InterPro" id="IPR036890">
    <property type="entry name" value="HATPase_C_sf"/>
</dbReference>
<dbReference type="InterPro" id="IPR003594">
    <property type="entry name" value="HATPase_dom"/>
</dbReference>
<keyword evidence="5" id="KW-0808">Transferase</keyword>
<dbReference type="Gene3D" id="6.10.340.10">
    <property type="match status" value="1"/>
</dbReference>
<comment type="catalytic activity">
    <reaction evidence="1">
        <text>ATP + protein L-histidine = ADP + protein N-phospho-L-histidine.</text>
        <dbReference type="EC" id="2.7.13.3"/>
    </reaction>
</comment>
<dbReference type="AlphaFoldDB" id="M4NHG5"/>
<dbReference type="SUPFAM" id="SSF47384">
    <property type="entry name" value="Homodimeric domain of signal transducing histidine kinase"/>
    <property type="match status" value="1"/>
</dbReference>
<dbReference type="PROSITE" id="PS50109">
    <property type="entry name" value="HIS_KIN"/>
    <property type="match status" value="1"/>
</dbReference>
<comment type="subcellular location">
    <subcellularLocation>
        <location evidence="2">Membrane</location>
    </subcellularLocation>
</comment>
<dbReference type="GO" id="GO:0000155">
    <property type="term" value="F:phosphorelay sensor kinase activity"/>
    <property type="evidence" value="ECO:0007669"/>
    <property type="project" value="InterPro"/>
</dbReference>
<evidence type="ECO:0000256" key="4">
    <source>
        <dbReference type="ARBA" id="ARBA00022553"/>
    </source>
</evidence>
<gene>
    <name evidence="13" type="ORF">R2APBS1_0087</name>
</gene>
<dbReference type="SUPFAM" id="SSF55874">
    <property type="entry name" value="ATPase domain of HSP90 chaperone/DNA topoisomerase II/histidine kinase"/>
    <property type="match status" value="1"/>
</dbReference>
<evidence type="ECO:0000313" key="14">
    <source>
        <dbReference type="Proteomes" id="UP000011859"/>
    </source>
</evidence>
<name>M4NHG5_9GAMM</name>
<dbReference type="Proteomes" id="UP000011859">
    <property type="component" value="Chromosome"/>
</dbReference>
<dbReference type="SMART" id="SM00304">
    <property type="entry name" value="HAMP"/>
    <property type="match status" value="1"/>
</dbReference>
<evidence type="ECO:0000256" key="8">
    <source>
        <dbReference type="ARBA" id="ARBA00022989"/>
    </source>
</evidence>
<reference evidence="13 14" key="1">
    <citation type="submission" date="2012-04" db="EMBL/GenBank/DDBJ databases">
        <title>Complete genome of Rhodanobacter sp. 2APBS1.</title>
        <authorList>
            <consortium name="US DOE Joint Genome Institute"/>
            <person name="Huntemann M."/>
            <person name="Wei C.-L."/>
            <person name="Han J."/>
            <person name="Detter J.C."/>
            <person name="Han C."/>
            <person name="Tapia R."/>
            <person name="Munk A.C.C."/>
            <person name="Chen A."/>
            <person name="Krypides N."/>
            <person name="Mavromatis K."/>
            <person name="Markowitz V."/>
            <person name="Szeto E."/>
            <person name="Ivanova N."/>
            <person name="Mikhailova N."/>
            <person name="Ovchinnikova G."/>
            <person name="Pagani I."/>
            <person name="Pati A."/>
            <person name="Goodwin L."/>
            <person name="Peters L."/>
            <person name="Pitluck S."/>
            <person name="Woyke T."/>
            <person name="Prakash O."/>
            <person name="Elkins J."/>
            <person name="Brown S."/>
            <person name="Palumbo A."/>
            <person name="Hemme C."/>
            <person name="Zhou J."/>
            <person name="Watson D."/>
            <person name="Jardine P."/>
            <person name="Kostka J."/>
            <person name="Green S."/>
        </authorList>
    </citation>
    <scope>NUCLEOTIDE SEQUENCE [LARGE SCALE GENOMIC DNA]</scope>
    <source>
        <strain evidence="13 14">2APBS1</strain>
    </source>
</reference>
<keyword evidence="10" id="KW-0472">Membrane</keyword>
<evidence type="ECO:0000256" key="9">
    <source>
        <dbReference type="ARBA" id="ARBA00023012"/>
    </source>
</evidence>
<feature type="transmembrane region" description="Helical" evidence="10">
    <location>
        <begin position="163"/>
        <end position="182"/>
    </location>
</feature>
<keyword evidence="9" id="KW-0902">Two-component regulatory system</keyword>
<dbReference type="InterPro" id="IPR036097">
    <property type="entry name" value="HisK_dim/P_sf"/>
</dbReference>
<dbReference type="RefSeq" id="WP_015446409.1">
    <property type="nucleotide sequence ID" value="NC_020541.1"/>
</dbReference>
<dbReference type="SUPFAM" id="SSF158472">
    <property type="entry name" value="HAMP domain-like"/>
    <property type="match status" value="1"/>
</dbReference>
<keyword evidence="6 10" id="KW-0812">Transmembrane</keyword>
<evidence type="ECO:0000259" key="12">
    <source>
        <dbReference type="PROSITE" id="PS50885"/>
    </source>
</evidence>
<dbReference type="GO" id="GO:0005886">
    <property type="term" value="C:plasma membrane"/>
    <property type="evidence" value="ECO:0007669"/>
    <property type="project" value="TreeGrafter"/>
</dbReference>
<evidence type="ECO:0000256" key="6">
    <source>
        <dbReference type="ARBA" id="ARBA00022692"/>
    </source>
</evidence>
<dbReference type="eggNOG" id="COG0642">
    <property type="taxonomic scope" value="Bacteria"/>
</dbReference>
<proteinExistence type="predicted"/>
<dbReference type="KEGG" id="rhd:R2APBS1_0087"/>
<dbReference type="InterPro" id="IPR005467">
    <property type="entry name" value="His_kinase_dom"/>
</dbReference>
<accession>M4NHG5</accession>
<evidence type="ECO:0000256" key="2">
    <source>
        <dbReference type="ARBA" id="ARBA00004370"/>
    </source>
</evidence>
<dbReference type="EC" id="2.7.13.3" evidence="3"/>
<dbReference type="CDD" id="cd00082">
    <property type="entry name" value="HisKA"/>
    <property type="match status" value="1"/>
</dbReference>
<dbReference type="GeneID" id="72425066"/>
<organism evidence="13 14">
    <name type="scientific">Rhodanobacter denitrificans</name>
    <dbReference type="NCBI Taxonomy" id="666685"/>
    <lineage>
        <taxon>Bacteria</taxon>
        <taxon>Pseudomonadati</taxon>
        <taxon>Pseudomonadota</taxon>
        <taxon>Gammaproteobacteria</taxon>
        <taxon>Lysobacterales</taxon>
        <taxon>Rhodanobacteraceae</taxon>
        <taxon>Rhodanobacter</taxon>
    </lineage>
</organism>
<evidence type="ECO:0000256" key="7">
    <source>
        <dbReference type="ARBA" id="ARBA00022777"/>
    </source>
</evidence>
<evidence type="ECO:0000256" key="3">
    <source>
        <dbReference type="ARBA" id="ARBA00012438"/>
    </source>
</evidence>
<keyword evidence="14" id="KW-1185">Reference proteome</keyword>
<protein>
    <recommendedName>
        <fullName evidence="3">histidine kinase</fullName>
        <ecNumber evidence="3">2.7.13.3</ecNumber>
    </recommendedName>
</protein>
<keyword evidence="8 10" id="KW-1133">Transmembrane helix</keyword>
<dbReference type="Gene3D" id="3.30.565.10">
    <property type="entry name" value="Histidine kinase-like ATPase, C-terminal domain"/>
    <property type="match status" value="1"/>
</dbReference>
<dbReference type="OrthoDB" id="9809766at2"/>